<dbReference type="KEGG" id="ntr:B0W44_14095"/>
<dbReference type="InterPro" id="IPR036102">
    <property type="entry name" value="OsmC/Ohrsf"/>
</dbReference>
<proteinExistence type="predicted"/>
<evidence type="ECO:0000313" key="1">
    <source>
        <dbReference type="EMBL" id="AQS57583.1"/>
    </source>
</evidence>
<keyword evidence="2" id="KW-1185">Reference proteome</keyword>
<dbReference type="InterPro" id="IPR052924">
    <property type="entry name" value="OsmC/Ohr_hydroprdx_reductase"/>
</dbReference>
<name>A0A1U9KC62_9BACL</name>
<dbReference type="SUPFAM" id="SSF82784">
    <property type="entry name" value="OsmC-like"/>
    <property type="match status" value="1"/>
</dbReference>
<reference evidence="1 2" key="1">
    <citation type="journal article" date="2015" name="Int. J. Syst. Evol. Microbiol.">
        <title>Novibacillus thermophilus gen. nov., sp. nov., a Gram-staining-negative and moderately thermophilic member of the family Thermoactinomycetaceae.</title>
        <authorList>
            <person name="Yang G."/>
            <person name="Chen J."/>
            <person name="Zhou S."/>
        </authorList>
    </citation>
    <scope>NUCLEOTIDE SEQUENCE [LARGE SCALE GENOMIC DNA]</scope>
    <source>
        <strain evidence="1 2">SG-1</strain>
    </source>
</reference>
<dbReference type="STRING" id="1471761.B0W44_14095"/>
<dbReference type="InterPro" id="IPR015946">
    <property type="entry name" value="KH_dom-like_a/b"/>
</dbReference>
<organism evidence="1 2">
    <name type="scientific">Novibacillus thermophilus</name>
    <dbReference type="NCBI Taxonomy" id="1471761"/>
    <lineage>
        <taxon>Bacteria</taxon>
        <taxon>Bacillati</taxon>
        <taxon>Bacillota</taxon>
        <taxon>Bacilli</taxon>
        <taxon>Bacillales</taxon>
        <taxon>Thermoactinomycetaceae</taxon>
        <taxon>Novibacillus</taxon>
    </lineage>
</organism>
<gene>
    <name evidence="1" type="ORF">B0W44_14095</name>
</gene>
<evidence type="ECO:0000313" key="2">
    <source>
        <dbReference type="Proteomes" id="UP000188603"/>
    </source>
</evidence>
<dbReference type="RefSeq" id="WP_077721417.1">
    <property type="nucleotide sequence ID" value="NZ_CP019699.1"/>
</dbReference>
<dbReference type="OrthoDB" id="1433018at2"/>
<dbReference type="AlphaFoldDB" id="A0A1U9KC62"/>
<dbReference type="PANTHER" id="PTHR35368">
    <property type="entry name" value="HYDROPEROXIDE REDUCTASE"/>
    <property type="match status" value="1"/>
</dbReference>
<dbReference type="Pfam" id="PF02566">
    <property type="entry name" value="OsmC"/>
    <property type="match status" value="1"/>
</dbReference>
<accession>A0A1U9KC62</accession>
<dbReference type="Proteomes" id="UP000188603">
    <property type="component" value="Chromosome"/>
</dbReference>
<dbReference type="Gene3D" id="3.30.300.20">
    <property type="match status" value="1"/>
</dbReference>
<protein>
    <submittedName>
        <fullName evidence="1">Peroxiredoxin</fullName>
    </submittedName>
</protein>
<dbReference type="InterPro" id="IPR003718">
    <property type="entry name" value="OsmC/Ohr_fam"/>
</dbReference>
<sequence>MARSTFKATAQLGEKFQVRTHSRGHTVIVDEPKELGGTDLGQNPVELILSALGACQSIVIQTYAEKFDITVDALRIELEGDLDLDGFLDKSDVRPGFSDVRYQVFLKTDAPEAKVKEFLQFVEAHCPVADTIAHPVNLVSSGFVIEKDQRTPTT</sequence>
<dbReference type="PANTHER" id="PTHR35368:SF1">
    <property type="entry name" value="HYDROPEROXIDE REDUCTASE"/>
    <property type="match status" value="1"/>
</dbReference>
<dbReference type="EMBL" id="CP019699">
    <property type="protein sequence ID" value="AQS57583.1"/>
    <property type="molecule type" value="Genomic_DNA"/>
</dbReference>